<keyword evidence="2" id="KW-1185">Reference proteome</keyword>
<sequence length="48" mass="4906">MHVKVHINHGFGSSHFVYSCASCGVATSTTTTFAASSSSSFHLGASSN</sequence>
<evidence type="ECO:0000313" key="2">
    <source>
        <dbReference type="Proteomes" id="UP000447434"/>
    </source>
</evidence>
<reference evidence="2" key="1">
    <citation type="journal article" date="2020" name="Nat. Commun.">
        <title>Genome sequence of the cluster root forming white lupin.</title>
        <authorList>
            <person name="Hufnagel B."/>
            <person name="Marques A."/>
            <person name="Soriano A."/>
            <person name="Marques L."/>
            <person name="Divol F."/>
            <person name="Doumas P."/>
            <person name="Sallet E."/>
            <person name="Mancinotti D."/>
            <person name="Carrere S."/>
            <person name="Marande W."/>
            <person name="Arribat S."/>
            <person name="Keller J."/>
            <person name="Huneau C."/>
            <person name="Blein T."/>
            <person name="Aime D."/>
            <person name="Laguerre M."/>
            <person name="Taylor J."/>
            <person name="Schubert V."/>
            <person name="Nelson M."/>
            <person name="Geu-Flores F."/>
            <person name="Crespi M."/>
            <person name="Gallardo-Guerrero K."/>
            <person name="Delaux P.-M."/>
            <person name="Salse J."/>
            <person name="Berges H."/>
            <person name="Guyot R."/>
            <person name="Gouzy J."/>
            <person name="Peret B."/>
        </authorList>
    </citation>
    <scope>NUCLEOTIDE SEQUENCE [LARGE SCALE GENOMIC DNA]</scope>
    <source>
        <strain evidence="2">cv. Amiga</strain>
    </source>
</reference>
<organism evidence="1 2">
    <name type="scientific">Lupinus albus</name>
    <name type="common">White lupine</name>
    <name type="synonym">Lupinus termis</name>
    <dbReference type="NCBI Taxonomy" id="3870"/>
    <lineage>
        <taxon>Eukaryota</taxon>
        <taxon>Viridiplantae</taxon>
        <taxon>Streptophyta</taxon>
        <taxon>Embryophyta</taxon>
        <taxon>Tracheophyta</taxon>
        <taxon>Spermatophyta</taxon>
        <taxon>Magnoliopsida</taxon>
        <taxon>eudicotyledons</taxon>
        <taxon>Gunneridae</taxon>
        <taxon>Pentapetalae</taxon>
        <taxon>rosids</taxon>
        <taxon>fabids</taxon>
        <taxon>Fabales</taxon>
        <taxon>Fabaceae</taxon>
        <taxon>Papilionoideae</taxon>
        <taxon>50 kb inversion clade</taxon>
        <taxon>genistoids sensu lato</taxon>
        <taxon>core genistoids</taxon>
        <taxon>Genisteae</taxon>
        <taxon>Lupinus</taxon>
    </lineage>
</organism>
<dbReference type="AlphaFoldDB" id="A0A6A4NU74"/>
<accession>A0A6A4NU74</accession>
<dbReference type="EMBL" id="WOCE01000021">
    <property type="protein sequence ID" value="KAE9590158.1"/>
    <property type="molecule type" value="Genomic_DNA"/>
</dbReference>
<gene>
    <name evidence="1" type="ORF">Lalb_Chr21g0316691</name>
</gene>
<dbReference type="Proteomes" id="UP000447434">
    <property type="component" value="Chromosome 21"/>
</dbReference>
<dbReference type="PROSITE" id="PS51257">
    <property type="entry name" value="PROKAR_LIPOPROTEIN"/>
    <property type="match status" value="1"/>
</dbReference>
<evidence type="ECO:0000313" key="1">
    <source>
        <dbReference type="EMBL" id="KAE9590158.1"/>
    </source>
</evidence>
<proteinExistence type="predicted"/>
<comment type="caution">
    <text evidence="1">The sequence shown here is derived from an EMBL/GenBank/DDBJ whole genome shotgun (WGS) entry which is preliminary data.</text>
</comment>
<protein>
    <submittedName>
        <fullName evidence="1">Uncharacterized protein</fullName>
    </submittedName>
</protein>
<name>A0A6A4NU74_LUPAL</name>